<organism evidence="1 2">
    <name type="scientific">Halarchaeum acidiphilum MH1-52-1</name>
    <dbReference type="NCBI Taxonomy" id="1261545"/>
    <lineage>
        <taxon>Archaea</taxon>
        <taxon>Methanobacteriati</taxon>
        <taxon>Methanobacteriota</taxon>
        <taxon>Stenosarchaea group</taxon>
        <taxon>Halobacteria</taxon>
        <taxon>Halobacteriales</taxon>
        <taxon>Halobacteriaceae</taxon>
    </lineage>
</organism>
<dbReference type="EMBL" id="BATA01000001">
    <property type="protein sequence ID" value="GAD51248.1"/>
    <property type="molecule type" value="Genomic_DNA"/>
</dbReference>
<accession>U3A909</accession>
<proteinExistence type="predicted"/>
<name>U3A909_9EURY</name>
<protein>
    <submittedName>
        <fullName evidence="1">Uncharacterized protein</fullName>
    </submittedName>
</protein>
<evidence type="ECO:0000313" key="1">
    <source>
        <dbReference type="EMBL" id="GAD51248.1"/>
    </source>
</evidence>
<dbReference type="AlphaFoldDB" id="U3A909"/>
<gene>
    <name evidence="1" type="ORF">MBEHAL_0008</name>
</gene>
<comment type="caution">
    <text evidence="1">The sequence shown here is derived from an EMBL/GenBank/DDBJ whole genome shotgun (WGS) entry which is preliminary data.</text>
</comment>
<evidence type="ECO:0000313" key="2">
    <source>
        <dbReference type="Proteomes" id="UP000016986"/>
    </source>
</evidence>
<sequence length="327" mass="36043">MVVEVVFEHVVDGGLAGRHRELVPSERAGVRARLPDVEGLVVDDDCERETAADGLRERDGVRRDVRVLERVRLAGAPEAGLDLVDDHRNVALAGDATDLARPLVRGGHRTALALHEFDEEARGVAEAAAGIVEEALDVARGPRPVVVARVAERAPVSVGIGEVVHAGHEGRQLVLGVRVAHHRQRAVRHPVVRAAEREDVVVPGRGLHELQRGLDGVRAGRATELHLRGLGEVVREARHERVDEALLRRRRDVERVDRPVVFERRLHRLVHDGVVVPERERARAREAVVVRVPVHVGQLDAFRFADGEREVARIGAGARLARRLLLQ</sequence>
<dbReference type="Proteomes" id="UP000016986">
    <property type="component" value="Unassembled WGS sequence"/>
</dbReference>
<keyword evidence="2" id="KW-1185">Reference proteome</keyword>
<reference evidence="1 2" key="1">
    <citation type="submission" date="2013-09" db="EMBL/GenBank/DDBJ databases">
        <title>Whole genome sequencing of Halarchaeum acidiphilum strain MH1-52-1.</title>
        <authorList>
            <person name="Shimane Y."/>
            <person name="Minegishi H."/>
            <person name="Nishi S."/>
            <person name="Echigo A."/>
            <person name="Shuto A."/>
            <person name="Konishi M."/>
            <person name="Ito T."/>
            <person name="Ohkuma M."/>
            <person name="Ohta Y."/>
            <person name="Nagano Y."/>
            <person name="Tsubouchi T."/>
            <person name="Mori K."/>
            <person name="Usui K."/>
            <person name="Kamekura M."/>
            <person name="Usami R."/>
            <person name="Takaki Y."/>
            <person name="Hatada Y."/>
        </authorList>
    </citation>
    <scope>NUCLEOTIDE SEQUENCE [LARGE SCALE GENOMIC DNA]</scope>
    <source>
        <strain evidence="1 2">JCM 16109</strain>
    </source>
</reference>